<name>A0A813DZF6_POLGL</name>
<proteinExistence type="predicted"/>
<dbReference type="PANTHER" id="PTHR24412">
    <property type="entry name" value="KELCH PROTEIN"/>
    <property type="match status" value="1"/>
</dbReference>
<dbReference type="OrthoDB" id="191037at2759"/>
<evidence type="ECO:0000256" key="2">
    <source>
        <dbReference type="ARBA" id="ARBA00022737"/>
    </source>
</evidence>
<dbReference type="Proteomes" id="UP000654075">
    <property type="component" value="Unassembled WGS sequence"/>
</dbReference>
<dbReference type="InterPro" id="IPR015915">
    <property type="entry name" value="Kelch-typ_b-propeller"/>
</dbReference>
<accession>A0A813DZF6</accession>
<evidence type="ECO:0000256" key="1">
    <source>
        <dbReference type="ARBA" id="ARBA00022441"/>
    </source>
</evidence>
<gene>
    <name evidence="4" type="ORF">PGLA1383_LOCUS12051</name>
</gene>
<dbReference type="EMBL" id="CAJNNV010006359">
    <property type="protein sequence ID" value="CAE8593457.1"/>
    <property type="molecule type" value="Genomic_DNA"/>
</dbReference>
<feature type="region of interest" description="Disordered" evidence="3">
    <location>
        <begin position="1"/>
        <end position="67"/>
    </location>
</feature>
<evidence type="ECO:0000256" key="3">
    <source>
        <dbReference type="SAM" id="MobiDB-lite"/>
    </source>
</evidence>
<keyword evidence="1" id="KW-0880">Kelch repeat</keyword>
<organism evidence="4 5">
    <name type="scientific">Polarella glacialis</name>
    <name type="common">Dinoflagellate</name>
    <dbReference type="NCBI Taxonomy" id="89957"/>
    <lineage>
        <taxon>Eukaryota</taxon>
        <taxon>Sar</taxon>
        <taxon>Alveolata</taxon>
        <taxon>Dinophyceae</taxon>
        <taxon>Suessiales</taxon>
        <taxon>Suessiaceae</taxon>
        <taxon>Polarella</taxon>
    </lineage>
</organism>
<dbReference type="AlphaFoldDB" id="A0A813DZF6"/>
<protein>
    <submittedName>
        <fullName evidence="4">Uncharacterized protein</fullName>
    </submittedName>
</protein>
<dbReference type="PANTHER" id="PTHR24412:SF489">
    <property type="entry name" value="RING FINGER DOMAIN AND KELCH REPEAT-CONTAINING PROTEIN DDB_G0271372"/>
    <property type="match status" value="1"/>
</dbReference>
<keyword evidence="5" id="KW-1185">Reference proteome</keyword>
<evidence type="ECO:0000313" key="4">
    <source>
        <dbReference type="EMBL" id="CAE8593457.1"/>
    </source>
</evidence>
<sequence>MDNLTFAQMQEEDSVPSRSPRRRRAALITTTPPAHFEAQLSRPTEAVASSTPAPSEPRPSRKPSRWADPGACHALCQLILDDRSPGPPADAGKSRRRRALPPFLLAEAVAPFLRFDSLLPNMLYAFGGRNQEQGPLDTVDMFDTWHGSWVSCPPMPTRRAGSGAAVLDDGRMMVVGGYNEKGIAEGLLATCDVFDPSSRKWTEGTASLSRARWGHGCAALGGKVYVVGGCSLQPEAQAREAFMVTLRCCEVYCPEENRWTACAPLQIARSGSRVVAIGDRHLAAIGGCDDVFGRAETQPTVELFDAVSKTWQLLSPRLLNPRTTAAAVALDDTRLLVIGGAPSNNTAEVYNLEIPGVGGSPPTSEIQEVANLAEGRMGCQAAVLLLPAPGCSYPLVHKRSAVIIGGERCEESPDFARIRQFDTVPIYDIETGKWRQDEIVPPLPGARTAVAVCVGMGRADSPPWTAPAASEPGHMRTTMVPYGMDPVDLFDSESEESDVESLITVPIHEES</sequence>
<dbReference type="InterPro" id="IPR006652">
    <property type="entry name" value="Kelch_1"/>
</dbReference>
<evidence type="ECO:0000313" key="5">
    <source>
        <dbReference type="Proteomes" id="UP000654075"/>
    </source>
</evidence>
<comment type="caution">
    <text evidence="4">The sequence shown here is derived from an EMBL/GenBank/DDBJ whole genome shotgun (WGS) entry which is preliminary data.</text>
</comment>
<dbReference type="Pfam" id="PF24681">
    <property type="entry name" value="Kelch_KLHDC2_KLHL20_DRC7"/>
    <property type="match status" value="1"/>
</dbReference>
<dbReference type="SMART" id="SM00612">
    <property type="entry name" value="Kelch"/>
    <property type="match status" value="6"/>
</dbReference>
<dbReference type="Gene3D" id="2.120.10.80">
    <property type="entry name" value="Kelch-type beta propeller"/>
    <property type="match status" value="2"/>
</dbReference>
<dbReference type="SUPFAM" id="SSF117281">
    <property type="entry name" value="Kelch motif"/>
    <property type="match status" value="1"/>
</dbReference>
<keyword evidence="2" id="KW-0677">Repeat</keyword>
<reference evidence="4" key="1">
    <citation type="submission" date="2021-02" db="EMBL/GenBank/DDBJ databases">
        <authorList>
            <person name="Dougan E. K."/>
            <person name="Rhodes N."/>
            <person name="Thang M."/>
            <person name="Chan C."/>
        </authorList>
    </citation>
    <scope>NUCLEOTIDE SEQUENCE</scope>
</reference>